<dbReference type="Gramene" id="Bra023770.1">
    <property type="protein sequence ID" value="Bra023770.1-P"/>
    <property type="gene ID" value="Bra023770"/>
</dbReference>
<proteinExistence type="predicted"/>
<accession>M4E4R6</accession>
<dbReference type="HOGENOM" id="CLU_1241659_0_0_1"/>
<dbReference type="OMA" id="ATSKTRH"/>
<organism evidence="1 2">
    <name type="scientific">Brassica campestris</name>
    <name type="common">Field mustard</name>
    <dbReference type="NCBI Taxonomy" id="3711"/>
    <lineage>
        <taxon>Eukaryota</taxon>
        <taxon>Viridiplantae</taxon>
        <taxon>Streptophyta</taxon>
        <taxon>Embryophyta</taxon>
        <taxon>Tracheophyta</taxon>
        <taxon>Spermatophyta</taxon>
        <taxon>Magnoliopsida</taxon>
        <taxon>eudicotyledons</taxon>
        <taxon>Gunneridae</taxon>
        <taxon>Pentapetalae</taxon>
        <taxon>rosids</taxon>
        <taxon>malvids</taxon>
        <taxon>Brassicales</taxon>
        <taxon>Brassicaceae</taxon>
        <taxon>Brassiceae</taxon>
        <taxon>Brassica</taxon>
    </lineage>
</organism>
<protein>
    <submittedName>
        <fullName evidence="1">Uncharacterized protein</fullName>
    </submittedName>
</protein>
<keyword evidence="2" id="KW-1185">Reference proteome</keyword>
<evidence type="ECO:0000313" key="1">
    <source>
        <dbReference type="EnsemblPlants" id="Bra023770.1-P"/>
    </source>
</evidence>
<reference evidence="1 2" key="2">
    <citation type="journal article" date="2018" name="Hortic Res">
        <title>Improved Brassica rapa reference genome by single-molecule sequencing and chromosome conformation capture technologies.</title>
        <authorList>
            <person name="Zhang L."/>
            <person name="Cai X."/>
            <person name="Wu J."/>
            <person name="Liu M."/>
            <person name="Grob S."/>
            <person name="Cheng F."/>
            <person name="Liang J."/>
            <person name="Cai C."/>
            <person name="Liu Z."/>
            <person name="Liu B."/>
            <person name="Wang F."/>
            <person name="Li S."/>
            <person name="Liu F."/>
            <person name="Li X."/>
            <person name="Cheng L."/>
            <person name="Yang W."/>
            <person name="Li M.H."/>
            <person name="Grossniklaus U."/>
            <person name="Zheng H."/>
            <person name="Wang X."/>
        </authorList>
    </citation>
    <scope>NUCLEOTIDE SEQUENCE [LARGE SCALE GENOMIC DNA]</scope>
    <source>
        <strain evidence="1 2">cv. Chiifu-401-42</strain>
    </source>
</reference>
<evidence type="ECO:0000313" key="2">
    <source>
        <dbReference type="Proteomes" id="UP000011750"/>
    </source>
</evidence>
<dbReference type="InParanoid" id="M4E4R6"/>
<dbReference type="AlphaFoldDB" id="M4E4R6"/>
<sequence>MESASRRLARHEGRSAPFALNASSPSRLNRLHLDATGTNTDKEPRSSELRFYFNIWCWSIFMELFEEFRAMLSQKRMCIVLWSEKNVQAIKRGCRRILEMVLEAGHRGRSITLILEDQLKKSQVAERPTGRSTGAYELERAVKTAATRTDIGGTDHSKVHKLLHDLISATSKTRHRSDLSERRSKETMDLVTTRASVWSGFTRLLLDFRHFEFYLVYGFVQIC</sequence>
<dbReference type="Proteomes" id="UP000011750">
    <property type="component" value="Chromosome A01"/>
</dbReference>
<name>M4E4R6_BRACM</name>
<dbReference type="EnsemblPlants" id="Bra023770.1">
    <property type="protein sequence ID" value="Bra023770.1-P"/>
    <property type="gene ID" value="Bra023770"/>
</dbReference>
<reference evidence="1" key="3">
    <citation type="submission" date="2023-03" db="UniProtKB">
        <authorList>
            <consortium name="EnsemblPlants"/>
        </authorList>
    </citation>
    <scope>IDENTIFICATION</scope>
    <source>
        <strain evidence="1">cv. Chiifu-401-42</strain>
    </source>
</reference>
<reference evidence="1 2" key="1">
    <citation type="journal article" date="2011" name="Nat. Genet.">
        <title>The genome of the mesopolyploid crop species Brassica rapa.</title>
        <authorList>
            <consortium name="Brassica rapa Genome Sequencing Project Consortium"/>
            <person name="Wang X."/>
            <person name="Wang H."/>
            <person name="Wang J."/>
            <person name="Sun R."/>
            <person name="Wu J."/>
            <person name="Liu S."/>
            <person name="Bai Y."/>
            <person name="Mun J.H."/>
            <person name="Bancroft I."/>
            <person name="Cheng F."/>
            <person name="Huang S."/>
            <person name="Li X."/>
            <person name="Hua W."/>
            <person name="Wang J."/>
            <person name="Wang X."/>
            <person name="Freeling M."/>
            <person name="Pires J.C."/>
            <person name="Paterson A.H."/>
            <person name="Chalhoub B."/>
            <person name="Wang B."/>
            <person name="Hayward A."/>
            <person name="Sharpe A.G."/>
            <person name="Park B.S."/>
            <person name="Weisshaar B."/>
            <person name="Liu B."/>
            <person name="Li B."/>
            <person name="Liu B."/>
            <person name="Tong C."/>
            <person name="Song C."/>
            <person name="Duran C."/>
            <person name="Peng C."/>
            <person name="Geng C."/>
            <person name="Koh C."/>
            <person name="Lin C."/>
            <person name="Edwards D."/>
            <person name="Mu D."/>
            <person name="Shen D."/>
            <person name="Soumpourou E."/>
            <person name="Li F."/>
            <person name="Fraser F."/>
            <person name="Conant G."/>
            <person name="Lassalle G."/>
            <person name="King G.J."/>
            <person name="Bonnema G."/>
            <person name="Tang H."/>
            <person name="Wang H."/>
            <person name="Belcram H."/>
            <person name="Zhou H."/>
            <person name="Hirakawa H."/>
            <person name="Abe H."/>
            <person name="Guo H."/>
            <person name="Wang H."/>
            <person name="Jin H."/>
            <person name="Parkin I.A."/>
            <person name="Batley J."/>
            <person name="Kim J.S."/>
            <person name="Just J."/>
            <person name="Li J."/>
            <person name="Xu J."/>
            <person name="Deng J."/>
            <person name="Kim J.A."/>
            <person name="Li J."/>
            <person name="Yu J."/>
            <person name="Meng J."/>
            <person name="Wang J."/>
            <person name="Min J."/>
            <person name="Poulain J."/>
            <person name="Wang J."/>
            <person name="Hatakeyama K."/>
            <person name="Wu K."/>
            <person name="Wang L."/>
            <person name="Fang L."/>
            <person name="Trick M."/>
            <person name="Links M.G."/>
            <person name="Zhao M."/>
            <person name="Jin M."/>
            <person name="Ramchiary N."/>
            <person name="Drou N."/>
            <person name="Berkman P.J."/>
            <person name="Cai Q."/>
            <person name="Huang Q."/>
            <person name="Li R."/>
            <person name="Tabata S."/>
            <person name="Cheng S."/>
            <person name="Zhang S."/>
            <person name="Zhang S."/>
            <person name="Huang S."/>
            <person name="Sato S."/>
            <person name="Sun S."/>
            <person name="Kwon S.J."/>
            <person name="Choi S.R."/>
            <person name="Lee T.H."/>
            <person name="Fan W."/>
            <person name="Zhao X."/>
            <person name="Tan X."/>
            <person name="Xu X."/>
            <person name="Wang Y."/>
            <person name="Qiu Y."/>
            <person name="Yin Y."/>
            <person name="Li Y."/>
            <person name="Du Y."/>
            <person name="Liao Y."/>
            <person name="Lim Y."/>
            <person name="Narusaka Y."/>
            <person name="Wang Y."/>
            <person name="Wang Z."/>
            <person name="Li Z."/>
            <person name="Wang Z."/>
            <person name="Xiong Z."/>
            <person name="Zhang Z."/>
        </authorList>
    </citation>
    <scope>NUCLEOTIDE SEQUENCE [LARGE SCALE GENOMIC DNA]</scope>
    <source>
        <strain evidence="1 2">cv. Chiifu-401-42</strain>
    </source>
</reference>